<sequence length="257" mass="27530">MLGSIDPQSPGGETGRIGEIAGRLIAEMDLTSPVSVGQRDLLRQVLQFATDAEHTMMRQAQQLSSLRDSTLIDDMTGVPNKRGLERLFARSVAFSSRYGDTAVLVKVEIRDHEQTLNGLPPLQLSSTLYAVARTVSRLIRSSDVLARIGPREFAILLERCPRHRHRTRRARSAASLTRSTSRPRTGGSRCSSASGWLRFPAGDAGQRPGAGGTRHAAALSRAGLRSCWIAAAAVQPRDDGDASSETGLALASTGGFA</sequence>
<organism evidence="3 4">
    <name type="scientific">Hankyongella ginsenosidimutans</name>
    <dbReference type="NCBI Taxonomy" id="1763828"/>
    <lineage>
        <taxon>Bacteria</taxon>
        <taxon>Pseudomonadati</taxon>
        <taxon>Pseudomonadota</taxon>
        <taxon>Alphaproteobacteria</taxon>
        <taxon>Sphingomonadales</taxon>
        <taxon>Sphingomonadaceae</taxon>
        <taxon>Hankyongella</taxon>
    </lineage>
</organism>
<feature type="compositionally biased region" description="Low complexity" evidence="1">
    <location>
        <begin position="172"/>
        <end position="192"/>
    </location>
</feature>
<dbReference type="SMART" id="SM00267">
    <property type="entry name" value="GGDEF"/>
    <property type="match status" value="1"/>
</dbReference>
<reference evidence="4" key="1">
    <citation type="submission" date="2019-04" db="EMBL/GenBank/DDBJ databases">
        <title>Complete genome sequence of Sphingomonas sp. W1-2-3.</title>
        <authorList>
            <person name="Im W.T."/>
        </authorList>
    </citation>
    <scope>NUCLEOTIDE SEQUENCE [LARGE SCALE GENOMIC DNA]</scope>
    <source>
        <strain evidence="4">W1-2-3</strain>
    </source>
</reference>
<dbReference type="AlphaFoldDB" id="A0A4D7C1M2"/>
<feature type="region of interest" description="Disordered" evidence="1">
    <location>
        <begin position="238"/>
        <end position="257"/>
    </location>
</feature>
<evidence type="ECO:0000313" key="3">
    <source>
        <dbReference type="EMBL" id="QCI78931.1"/>
    </source>
</evidence>
<dbReference type="Proteomes" id="UP000298714">
    <property type="component" value="Chromosome"/>
</dbReference>
<evidence type="ECO:0000313" key="4">
    <source>
        <dbReference type="Proteomes" id="UP000298714"/>
    </source>
</evidence>
<dbReference type="SUPFAM" id="SSF55073">
    <property type="entry name" value="Nucleotide cyclase"/>
    <property type="match status" value="1"/>
</dbReference>
<protein>
    <submittedName>
        <fullName evidence="3">GGDEF domain-containing protein</fullName>
    </submittedName>
</protein>
<name>A0A4D7C1M2_9SPHN</name>
<dbReference type="Pfam" id="PF00990">
    <property type="entry name" value="GGDEF"/>
    <property type="match status" value="1"/>
</dbReference>
<dbReference type="KEGG" id="hgn:E6W36_02955"/>
<dbReference type="InterPro" id="IPR000160">
    <property type="entry name" value="GGDEF_dom"/>
</dbReference>
<feature type="domain" description="GGDEF" evidence="2">
    <location>
        <begin position="59"/>
        <end position="229"/>
    </location>
</feature>
<proteinExistence type="predicted"/>
<gene>
    <name evidence="3" type="ORF">E6W36_02955</name>
</gene>
<dbReference type="RefSeq" id="WP_222873718.1">
    <property type="nucleotide sequence ID" value="NZ_CP039704.1"/>
</dbReference>
<dbReference type="Gene3D" id="3.30.70.270">
    <property type="match status" value="1"/>
</dbReference>
<dbReference type="InterPro" id="IPR029787">
    <property type="entry name" value="Nucleotide_cyclase"/>
</dbReference>
<keyword evidence="4" id="KW-1185">Reference proteome</keyword>
<dbReference type="InterPro" id="IPR043128">
    <property type="entry name" value="Rev_trsase/Diguanyl_cyclase"/>
</dbReference>
<evidence type="ECO:0000256" key="1">
    <source>
        <dbReference type="SAM" id="MobiDB-lite"/>
    </source>
</evidence>
<feature type="region of interest" description="Disordered" evidence="1">
    <location>
        <begin position="166"/>
        <end position="195"/>
    </location>
</feature>
<accession>A0A4D7C1M2</accession>
<dbReference type="EMBL" id="CP039704">
    <property type="protein sequence ID" value="QCI78931.1"/>
    <property type="molecule type" value="Genomic_DNA"/>
</dbReference>
<evidence type="ECO:0000259" key="2">
    <source>
        <dbReference type="SMART" id="SM00267"/>
    </source>
</evidence>